<dbReference type="PANTHER" id="PTHR20861:SF1">
    <property type="entry name" value="HOMOSERINE KINASE"/>
    <property type="match status" value="1"/>
</dbReference>
<dbReference type="InterPro" id="IPR000870">
    <property type="entry name" value="Homoserine_kinase"/>
</dbReference>
<evidence type="ECO:0000259" key="10">
    <source>
        <dbReference type="Pfam" id="PF08544"/>
    </source>
</evidence>
<dbReference type="SUPFAM" id="SSF55060">
    <property type="entry name" value="GHMP Kinase, C-terminal domain"/>
    <property type="match status" value="1"/>
</dbReference>
<proteinExistence type="inferred from homology"/>
<evidence type="ECO:0000256" key="1">
    <source>
        <dbReference type="ARBA" id="ARBA00022605"/>
    </source>
</evidence>
<comment type="subcellular location">
    <subcellularLocation>
        <location evidence="7">Cytoplasm</location>
    </subcellularLocation>
</comment>
<comment type="similarity">
    <text evidence="7">Belongs to the GHMP kinase family. Homoserine kinase subfamily.</text>
</comment>
<evidence type="ECO:0000256" key="2">
    <source>
        <dbReference type="ARBA" id="ARBA00022679"/>
    </source>
</evidence>
<dbReference type="InterPro" id="IPR020568">
    <property type="entry name" value="Ribosomal_Su5_D2-typ_SF"/>
</dbReference>
<evidence type="ECO:0000259" key="9">
    <source>
        <dbReference type="Pfam" id="PF00288"/>
    </source>
</evidence>
<dbReference type="InterPro" id="IPR036554">
    <property type="entry name" value="GHMP_kinase_C_sf"/>
</dbReference>
<comment type="catalytic activity">
    <reaction evidence="7">
        <text>L-homoserine + ATP = O-phospho-L-homoserine + ADP + H(+)</text>
        <dbReference type="Rhea" id="RHEA:13985"/>
        <dbReference type="ChEBI" id="CHEBI:15378"/>
        <dbReference type="ChEBI" id="CHEBI:30616"/>
        <dbReference type="ChEBI" id="CHEBI:57476"/>
        <dbReference type="ChEBI" id="CHEBI:57590"/>
        <dbReference type="ChEBI" id="CHEBI:456216"/>
        <dbReference type="EC" id="2.7.1.39"/>
    </reaction>
</comment>
<dbReference type="EMBL" id="PGCK01000014">
    <property type="protein sequence ID" value="MCD1296134.1"/>
    <property type="molecule type" value="Genomic_DNA"/>
</dbReference>
<dbReference type="Proteomes" id="UP001320159">
    <property type="component" value="Unassembled WGS sequence"/>
</dbReference>
<name>A0AAP2RED5_9EURY</name>
<dbReference type="SUPFAM" id="SSF54211">
    <property type="entry name" value="Ribosomal protein S5 domain 2-like"/>
    <property type="match status" value="1"/>
</dbReference>
<dbReference type="RefSeq" id="WP_230743046.1">
    <property type="nucleotide sequence ID" value="NZ_PGCK01000014.1"/>
</dbReference>
<accession>A0AAP2RED5</accession>
<dbReference type="NCBIfam" id="NF002288">
    <property type="entry name" value="PRK01212.1-4"/>
    <property type="match status" value="1"/>
</dbReference>
<evidence type="ECO:0000256" key="5">
    <source>
        <dbReference type="ARBA" id="ARBA00022777"/>
    </source>
</evidence>
<reference evidence="11 12" key="1">
    <citation type="submission" date="2017-11" db="EMBL/GenBank/DDBJ databases">
        <title>Isolation and Characterization of Family Methanocellaceae Species from Potential Methane Hydrate Area Offshore Southwestern Taiwan.</title>
        <authorList>
            <person name="Zhang W.-L."/>
            <person name="Chen W.-C."/>
            <person name="Lai M.-C."/>
            <person name="Chen S.-C."/>
        </authorList>
    </citation>
    <scope>NUCLEOTIDE SEQUENCE [LARGE SCALE GENOMIC DNA]</scope>
    <source>
        <strain evidence="11 12">CWC-04</strain>
    </source>
</reference>
<keyword evidence="4 7" id="KW-0547">Nucleotide-binding</keyword>
<dbReference type="AlphaFoldDB" id="A0AAP2RED5"/>
<dbReference type="GO" id="GO:0009088">
    <property type="term" value="P:threonine biosynthetic process"/>
    <property type="evidence" value="ECO:0007669"/>
    <property type="project" value="UniProtKB-UniRule"/>
</dbReference>
<sequence length="294" mass="30716">MDHVRVKASATSANLGAGFDVLGIALEDPYDIIEVRPAKELTIKVEGRGAASIPQEPEKNTAGVVALEMGKNVSIKIKSGIRPGSGLGSSAAPAAGTAVAINELFSMGYTKEELVWIAAKGEKAAAGSIHADNVAPCILGGITVVCGNYVNSIDVPEMGIVAILPDIIVSTKVAREVLPKTVPLEEMINNIGKASMLMLGAGKKDPHIIGRSLMETFNEKYRSRFIKGYSDVKDAAMELGAYGVAISGSGPTMIALSPVEKCSSIADAMRKKFTLHGVDSEAYITCTGKGVQII</sequence>
<keyword evidence="6 7" id="KW-0067">ATP-binding</keyword>
<gene>
    <name evidence="7" type="primary">thrB</name>
    <name evidence="11" type="ORF">CUJ83_14115</name>
</gene>
<evidence type="ECO:0000256" key="4">
    <source>
        <dbReference type="ARBA" id="ARBA00022741"/>
    </source>
</evidence>
<protein>
    <recommendedName>
        <fullName evidence="7 8">Homoserine kinase</fullName>
        <shortName evidence="7">HK</shortName>
        <shortName evidence="7">HSK</shortName>
        <ecNumber evidence="7 8">2.7.1.39</ecNumber>
    </recommendedName>
</protein>
<evidence type="ECO:0000313" key="11">
    <source>
        <dbReference type="EMBL" id="MCD1296134.1"/>
    </source>
</evidence>
<dbReference type="Gene3D" id="3.30.70.890">
    <property type="entry name" value="GHMP kinase, C-terminal domain"/>
    <property type="match status" value="1"/>
</dbReference>
<dbReference type="Gene3D" id="3.30.230.10">
    <property type="match status" value="1"/>
</dbReference>
<dbReference type="Pfam" id="PF00288">
    <property type="entry name" value="GHMP_kinases_N"/>
    <property type="match status" value="1"/>
</dbReference>
<keyword evidence="2 7" id="KW-0808">Transferase</keyword>
<dbReference type="PIRSF" id="PIRSF000676">
    <property type="entry name" value="Homoser_kin"/>
    <property type="match status" value="1"/>
</dbReference>
<comment type="caution">
    <text evidence="11">The sequence shown here is derived from an EMBL/GenBank/DDBJ whole genome shotgun (WGS) entry which is preliminary data.</text>
</comment>
<evidence type="ECO:0000313" key="12">
    <source>
        <dbReference type="Proteomes" id="UP001320159"/>
    </source>
</evidence>
<dbReference type="InterPro" id="IPR014721">
    <property type="entry name" value="Ribsml_uS5_D2-typ_fold_subgr"/>
</dbReference>
<evidence type="ECO:0000256" key="8">
    <source>
        <dbReference type="NCBIfam" id="TIGR00191"/>
    </source>
</evidence>
<dbReference type="GO" id="GO:0004413">
    <property type="term" value="F:homoserine kinase activity"/>
    <property type="evidence" value="ECO:0007669"/>
    <property type="project" value="UniProtKB-UniRule"/>
</dbReference>
<organism evidence="11 12">
    <name type="scientific">Methanooceanicella nereidis</name>
    <dbReference type="NCBI Taxonomy" id="2052831"/>
    <lineage>
        <taxon>Archaea</taxon>
        <taxon>Methanobacteriati</taxon>
        <taxon>Methanobacteriota</taxon>
        <taxon>Stenosarchaea group</taxon>
        <taxon>Methanomicrobia</taxon>
        <taxon>Methanocellales</taxon>
        <taxon>Methanocellaceae</taxon>
        <taxon>Methanooceanicella</taxon>
    </lineage>
</organism>
<dbReference type="NCBIfam" id="TIGR00191">
    <property type="entry name" value="thrB"/>
    <property type="match status" value="1"/>
</dbReference>
<evidence type="ECO:0000256" key="3">
    <source>
        <dbReference type="ARBA" id="ARBA00022697"/>
    </source>
</evidence>
<keyword evidence="1 7" id="KW-0028">Amino-acid biosynthesis</keyword>
<dbReference type="InterPro" id="IPR006204">
    <property type="entry name" value="GHMP_kinase_N_dom"/>
</dbReference>
<keyword evidence="5 7" id="KW-0418">Kinase</keyword>
<comment type="pathway">
    <text evidence="7">Amino-acid biosynthesis; L-threonine biosynthesis; L-threonine from L-aspartate: step 4/5.</text>
</comment>
<dbReference type="PRINTS" id="PR00958">
    <property type="entry name" value="HOMSERKINASE"/>
</dbReference>
<evidence type="ECO:0000256" key="6">
    <source>
        <dbReference type="ARBA" id="ARBA00022840"/>
    </source>
</evidence>
<keyword evidence="12" id="KW-1185">Reference proteome</keyword>
<feature type="domain" description="GHMP kinase N-terminal" evidence="9">
    <location>
        <begin position="66"/>
        <end position="141"/>
    </location>
</feature>
<dbReference type="InterPro" id="IPR013750">
    <property type="entry name" value="GHMP_kinase_C_dom"/>
</dbReference>
<dbReference type="PANTHER" id="PTHR20861">
    <property type="entry name" value="HOMOSERINE/4-DIPHOSPHOCYTIDYL-2-C-METHYL-D-ERYTHRITOL KINASE"/>
    <property type="match status" value="1"/>
</dbReference>
<keyword evidence="7" id="KW-0963">Cytoplasm</keyword>
<dbReference type="GO" id="GO:0005737">
    <property type="term" value="C:cytoplasm"/>
    <property type="evidence" value="ECO:0007669"/>
    <property type="project" value="UniProtKB-SubCell"/>
</dbReference>
<dbReference type="EC" id="2.7.1.39" evidence="7 8"/>
<feature type="binding site" evidence="7">
    <location>
        <begin position="82"/>
        <end position="92"/>
    </location>
    <ligand>
        <name>ATP</name>
        <dbReference type="ChEBI" id="CHEBI:30616"/>
    </ligand>
</feature>
<keyword evidence="3 7" id="KW-0791">Threonine biosynthesis</keyword>
<dbReference type="HAMAP" id="MF_00384">
    <property type="entry name" value="Homoser_kinase"/>
    <property type="match status" value="1"/>
</dbReference>
<feature type="domain" description="GHMP kinase C-terminal" evidence="10">
    <location>
        <begin position="204"/>
        <end position="273"/>
    </location>
</feature>
<dbReference type="GO" id="GO:0005524">
    <property type="term" value="F:ATP binding"/>
    <property type="evidence" value="ECO:0007669"/>
    <property type="project" value="UniProtKB-UniRule"/>
</dbReference>
<comment type="function">
    <text evidence="7">Catalyzes the ATP-dependent phosphorylation of L-homoserine to L-homoserine phosphate.</text>
</comment>
<evidence type="ECO:0000256" key="7">
    <source>
        <dbReference type="HAMAP-Rule" id="MF_00384"/>
    </source>
</evidence>
<dbReference type="Pfam" id="PF08544">
    <property type="entry name" value="GHMP_kinases_C"/>
    <property type="match status" value="1"/>
</dbReference>